<evidence type="ECO:0000256" key="2">
    <source>
        <dbReference type="ARBA" id="ARBA00046344"/>
    </source>
</evidence>
<reference evidence="5 6" key="1">
    <citation type="submission" date="2019-08" db="EMBL/GenBank/DDBJ databases">
        <title>A chromosome-level genome assembly, high-density linkage maps, and genome scans reveal the genomic architecture of hybrid incompatibilities underlying speciation via character displacement in darters (Percidae: Etheostominae).</title>
        <authorList>
            <person name="Moran R.L."/>
            <person name="Catchen J.M."/>
            <person name="Fuller R.C."/>
        </authorList>
    </citation>
    <scope>NUCLEOTIDE SEQUENCE [LARGE SCALE GENOMIC DNA]</scope>
    <source>
        <strain evidence="5">EspeVRDwgs_2016</strain>
        <tissue evidence="5">Muscle</tissue>
    </source>
</reference>
<evidence type="ECO:0008006" key="7">
    <source>
        <dbReference type="Google" id="ProtNLM"/>
    </source>
</evidence>
<name>A0A5J5DHP7_9PERO</name>
<evidence type="ECO:0000256" key="1">
    <source>
        <dbReference type="ARBA" id="ARBA00023054"/>
    </source>
</evidence>
<accession>A0A5J5DHP7</accession>
<evidence type="ECO:0000256" key="3">
    <source>
        <dbReference type="SAM" id="Coils"/>
    </source>
</evidence>
<evidence type="ECO:0000313" key="6">
    <source>
        <dbReference type="Proteomes" id="UP000327493"/>
    </source>
</evidence>
<feature type="signal peptide" evidence="4">
    <location>
        <begin position="1"/>
        <end position="31"/>
    </location>
</feature>
<evidence type="ECO:0000313" key="5">
    <source>
        <dbReference type="EMBL" id="KAA8592894.1"/>
    </source>
</evidence>
<comment type="similarity">
    <text evidence="2">Belongs to the FAM81 family.</text>
</comment>
<keyword evidence="6" id="KW-1185">Reference proteome</keyword>
<dbReference type="AlphaFoldDB" id="A0A5J5DHP7"/>
<feature type="chain" id="PRO_5023867498" description="Family with sequence similarity 81 member B" evidence="4">
    <location>
        <begin position="32"/>
        <end position="438"/>
    </location>
</feature>
<sequence length="438" mass="48828">MLPHPPLVGKRLLSFGGALILRGFLLHGACAAASQPEHTLNSGRMSQLGCCSAGSLPLRIRFRAPRRRRSEMMMGELTRKMSNSWTLQPNQNPTRPGVLESLSSQERTLAVLLEQAFRIKEEVSAGLQSAQGCVQVEALSRKLLENHILTITRIVKQLSMDIQALERQIALRDSIASGTTMAIQSLEQKNMAGIGDLRGRVARCDAGIAKLSADVSSGELLVIRLQQEMAALRSALDVRVKELEVKLHHDLGRLEASLSEHSHGQKNSLADLHTQVKLLGARMSGELKEVKKQTDWLRKLTQQQFDSLAQAHADSSQQNRTQLQDKMLEAESRLGARLRALEVRVEHVEAQQEQAKRSQAEQLKRSVTKLSKRMTSGESGLHQELQLLKQEYHKGFLSVHDAIESLRQIGDIKSRLDKKKLQKDIRHIGSKVAELNDL</sequence>
<protein>
    <recommendedName>
        <fullName evidence="7">Family with sequence similarity 81 member B</fullName>
    </recommendedName>
</protein>
<comment type="caution">
    <text evidence="5">The sequence shown here is derived from an EMBL/GenBank/DDBJ whole genome shotgun (WGS) entry which is preliminary data.</text>
</comment>
<keyword evidence="4" id="KW-0732">Signal</keyword>
<dbReference type="PANTHER" id="PTHR22420">
    <property type="entry name" value="PROTEIN FAM81A"/>
    <property type="match status" value="1"/>
</dbReference>
<dbReference type="EMBL" id="VOFY01000005">
    <property type="protein sequence ID" value="KAA8592894.1"/>
    <property type="molecule type" value="Genomic_DNA"/>
</dbReference>
<feature type="coiled-coil region" evidence="3">
    <location>
        <begin position="313"/>
        <end position="358"/>
    </location>
</feature>
<dbReference type="Proteomes" id="UP000327493">
    <property type="component" value="Chromosome 5"/>
</dbReference>
<organism evidence="5 6">
    <name type="scientific">Etheostoma spectabile</name>
    <name type="common">orangethroat darter</name>
    <dbReference type="NCBI Taxonomy" id="54343"/>
    <lineage>
        <taxon>Eukaryota</taxon>
        <taxon>Metazoa</taxon>
        <taxon>Chordata</taxon>
        <taxon>Craniata</taxon>
        <taxon>Vertebrata</taxon>
        <taxon>Euteleostomi</taxon>
        <taxon>Actinopterygii</taxon>
        <taxon>Neopterygii</taxon>
        <taxon>Teleostei</taxon>
        <taxon>Neoteleostei</taxon>
        <taxon>Acanthomorphata</taxon>
        <taxon>Eupercaria</taxon>
        <taxon>Perciformes</taxon>
        <taxon>Percoidei</taxon>
        <taxon>Percidae</taxon>
        <taxon>Etheostomatinae</taxon>
        <taxon>Etheostoma</taxon>
    </lineage>
</organism>
<gene>
    <name evidence="5" type="ORF">FQN60_018349</name>
</gene>
<keyword evidence="1 3" id="KW-0175">Coiled coil</keyword>
<evidence type="ECO:0000256" key="4">
    <source>
        <dbReference type="SAM" id="SignalP"/>
    </source>
</evidence>
<dbReference type="InterPro" id="IPR029619">
    <property type="entry name" value="FAM81"/>
</dbReference>
<proteinExistence type="inferred from homology"/>
<dbReference type="PANTHER" id="PTHR22420:SF5">
    <property type="entry name" value="PROTEIN FAM81B"/>
    <property type="match status" value="1"/>
</dbReference>